<feature type="domain" description="CENP-V/GFA" evidence="5">
    <location>
        <begin position="1"/>
        <end position="106"/>
    </location>
</feature>
<protein>
    <submittedName>
        <fullName evidence="6">Aldehyde-activating protein</fullName>
    </submittedName>
</protein>
<keyword evidence="4" id="KW-0456">Lyase</keyword>
<reference evidence="6 7" key="1">
    <citation type="submission" date="2018-06" db="EMBL/GenBank/DDBJ databases">
        <authorList>
            <person name="Zhirakovskaya E."/>
        </authorList>
    </citation>
    <scope>NUCLEOTIDE SEQUENCE [LARGE SCALE GENOMIC DNA]</scope>
    <source>
        <strain evidence="6 7">LY3</strain>
    </source>
</reference>
<organism evidence="6 7">
    <name type="scientific">Pseudomonas fluorescens</name>
    <dbReference type="NCBI Taxonomy" id="294"/>
    <lineage>
        <taxon>Bacteria</taxon>
        <taxon>Pseudomonadati</taxon>
        <taxon>Pseudomonadota</taxon>
        <taxon>Gammaproteobacteria</taxon>
        <taxon>Pseudomonadales</taxon>
        <taxon>Pseudomonadaceae</taxon>
        <taxon>Pseudomonas</taxon>
    </lineage>
</organism>
<evidence type="ECO:0000259" key="5">
    <source>
        <dbReference type="PROSITE" id="PS51891"/>
    </source>
</evidence>
<dbReference type="Gene3D" id="3.90.1590.10">
    <property type="entry name" value="glutathione-dependent formaldehyde- activating enzyme (gfa)"/>
    <property type="match status" value="1"/>
</dbReference>
<dbReference type="GO" id="GO:0016846">
    <property type="term" value="F:carbon-sulfur lyase activity"/>
    <property type="evidence" value="ECO:0007669"/>
    <property type="project" value="InterPro"/>
</dbReference>
<proteinExistence type="inferred from homology"/>
<keyword evidence="3" id="KW-0862">Zinc</keyword>
<dbReference type="PROSITE" id="PS51891">
    <property type="entry name" value="CENP_V_GFA"/>
    <property type="match status" value="1"/>
</dbReference>
<dbReference type="InterPro" id="IPR006913">
    <property type="entry name" value="CENP-V/GFA"/>
</dbReference>
<evidence type="ECO:0000313" key="6">
    <source>
        <dbReference type="EMBL" id="RAI66516.1"/>
    </source>
</evidence>
<dbReference type="InterPro" id="IPR011057">
    <property type="entry name" value="Mss4-like_sf"/>
</dbReference>
<comment type="similarity">
    <text evidence="1">Belongs to the Gfa family.</text>
</comment>
<dbReference type="Proteomes" id="UP000249493">
    <property type="component" value="Unassembled WGS sequence"/>
</dbReference>
<evidence type="ECO:0000256" key="2">
    <source>
        <dbReference type="ARBA" id="ARBA00022723"/>
    </source>
</evidence>
<dbReference type="PANTHER" id="PTHR33337">
    <property type="entry name" value="GFA DOMAIN-CONTAINING PROTEIN"/>
    <property type="match status" value="1"/>
</dbReference>
<gene>
    <name evidence="6" type="ORF">DOZ80_22005</name>
</gene>
<dbReference type="Pfam" id="PF04828">
    <property type="entry name" value="GFA"/>
    <property type="match status" value="1"/>
</dbReference>
<dbReference type="AlphaFoldDB" id="A0A327MWK7"/>
<accession>A0A327MWK7</accession>
<comment type="caution">
    <text evidence="6">The sequence shown here is derived from an EMBL/GenBank/DDBJ whole genome shotgun (WGS) entry which is preliminary data.</text>
</comment>
<keyword evidence="2" id="KW-0479">Metal-binding</keyword>
<name>A0A327MWK7_PSEFL</name>
<evidence type="ECO:0000313" key="7">
    <source>
        <dbReference type="Proteomes" id="UP000249493"/>
    </source>
</evidence>
<dbReference type="RefSeq" id="WP_111286437.1">
    <property type="nucleotide sequence ID" value="NZ_QLIN01000010.1"/>
</dbReference>
<dbReference type="PANTHER" id="PTHR33337:SF40">
    <property type="entry name" value="CENP-V_GFA DOMAIN-CONTAINING PROTEIN-RELATED"/>
    <property type="match status" value="1"/>
</dbReference>
<dbReference type="EMBL" id="QLIN01000010">
    <property type="protein sequence ID" value="RAI66516.1"/>
    <property type="molecule type" value="Genomic_DNA"/>
</dbReference>
<evidence type="ECO:0000256" key="3">
    <source>
        <dbReference type="ARBA" id="ARBA00022833"/>
    </source>
</evidence>
<evidence type="ECO:0000256" key="4">
    <source>
        <dbReference type="ARBA" id="ARBA00023239"/>
    </source>
</evidence>
<evidence type="ECO:0000256" key="1">
    <source>
        <dbReference type="ARBA" id="ARBA00005495"/>
    </source>
</evidence>
<sequence>MKGSCACGAVGYEIDSIDMPISHCHCITCRKTHAAAYVSTAGVLREHFRWTRGLDALRAFESSPGKIRHFCSHCGSHLAAERIGSAAMIVRVATLDEEPGSRPEYHIWTEQDVAWLDGEGLPKYSQWQPDR</sequence>
<dbReference type="GO" id="GO:0046872">
    <property type="term" value="F:metal ion binding"/>
    <property type="evidence" value="ECO:0007669"/>
    <property type="project" value="UniProtKB-KW"/>
</dbReference>
<dbReference type="SUPFAM" id="SSF51316">
    <property type="entry name" value="Mss4-like"/>
    <property type="match status" value="1"/>
</dbReference>